<dbReference type="EMBL" id="CAUH01008654">
    <property type="protein sequence ID" value="CCU83231.1"/>
    <property type="molecule type" value="Genomic_DNA"/>
</dbReference>
<accession>N1JRE0</accession>
<sequence length="136" mass="15226">MKLYLSKLLILIFYLVGPAIAVMRYECRRHYFTSDAVKGAVSRAIRFGSHLEKTKTLFGEPRYKVFIDLIFDGSGSAAFAIITRRSHKVKSVMVRDEEGQWETCSYGFTFCTNLDRAGWTYIPGATGPGCSCGDMG</sequence>
<dbReference type="Proteomes" id="UP000015441">
    <property type="component" value="Unassembled WGS sequence"/>
</dbReference>
<dbReference type="OrthoDB" id="10469794at2759"/>
<name>N1JRE0_BLUG1</name>
<proteinExistence type="predicted"/>
<gene>
    <name evidence="2" type="ORF">BGHDH14_bgh03594</name>
</gene>
<organism evidence="2 3">
    <name type="scientific">Blumeria graminis f. sp. hordei (strain DH14)</name>
    <name type="common">Barley powdery mildew</name>
    <name type="synonym">Oidium monilioides f. sp. hordei</name>
    <dbReference type="NCBI Taxonomy" id="546991"/>
    <lineage>
        <taxon>Eukaryota</taxon>
        <taxon>Fungi</taxon>
        <taxon>Dikarya</taxon>
        <taxon>Ascomycota</taxon>
        <taxon>Pezizomycotina</taxon>
        <taxon>Leotiomycetes</taxon>
        <taxon>Erysiphales</taxon>
        <taxon>Erysiphaceae</taxon>
        <taxon>Blumeria</taxon>
        <taxon>Blumeria hordei</taxon>
    </lineage>
</organism>
<evidence type="ECO:0000313" key="2">
    <source>
        <dbReference type="EMBL" id="CCU83231.1"/>
    </source>
</evidence>
<protein>
    <submittedName>
        <fullName evidence="2">CSEP0119 putative effector protein</fullName>
    </submittedName>
</protein>
<comment type="caution">
    <text evidence="2">The sequence shown here is derived from an EMBL/GenBank/DDBJ whole genome shotgun (WGS) entry which is preliminary data.</text>
</comment>
<keyword evidence="1" id="KW-0732">Signal</keyword>
<dbReference type="AlphaFoldDB" id="N1JRE0"/>
<reference evidence="2 3" key="1">
    <citation type="journal article" date="2010" name="Science">
        <title>Genome expansion and gene loss in powdery mildew fungi reveal tradeoffs in extreme parasitism.</title>
        <authorList>
            <person name="Spanu P.D."/>
            <person name="Abbott J.C."/>
            <person name="Amselem J."/>
            <person name="Burgis T.A."/>
            <person name="Soanes D.M."/>
            <person name="Stueber K."/>
            <person name="Ver Loren van Themaat E."/>
            <person name="Brown J.K.M."/>
            <person name="Butcher S.A."/>
            <person name="Gurr S.J."/>
            <person name="Lebrun M.-H."/>
            <person name="Ridout C.J."/>
            <person name="Schulze-Lefert P."/>
            <person name="Talbot N.J."/>
            <person name="Ahmadinejad N."/>
            <person name="Ametz C."/>
            <person name="Barton G.R."/>
            <person name="Benjdia M."/>
            <person name="Bidzinski P."/>
            <person name="Bindschedler L.V."/>
            <person name="Both M."/>
            <person name="Brewer M.T."/>
            <person name="Cadle-Davidson L."/>
            <person name="Cadle-Davidson M.M."/>
            <person name="Collemare J."/>
            <person name="Cramer R."/>
            <person name="Frenkel O."/>
            <person name="Godfrey D."/>
            <person name="Harriman J."/>
            <person name="Hoede C."/>
            <person name="King B.C."/>
            <person name="Klages S."/>
            <person name="Kleemann J."/>
            <person name="Knoll D."/>
            <person name="Koti P.S."/>
            <person name="Kreplak J."/>
            <person name="Lopez-Ruiz F.J."/>
            <person name="Lu X."/>
            <person name="Maekawa T."/>
            <person name="Mahanil S."/>
            <person name="Micali C."/>
            <person name="Milgroom M.G."/>
            <person name="Montana G."/>
            <person name="Noir S."/>
            <person name="O'Connell R.J."/>
            <person name="Oberhaensli S."/>
            <person name="Parlange F."/>
            <person name="Pedersen C."/>
            <person name="Quesneville H."/>
            <person name="Reinhardt R."/>
            <person name="Rott M."/>
            <person name="Sacristan S."/>
            <person name="Schmidt S.M."/>
            <person name="Schoen M."/>
            <person name="Skamnioti P."/>
            <person name="Sommer H."/>
            <person name="Stephens A."/>
            <person name="Takahara H."/>
            <person name="Thordal-Christensen H."/>
            <person name="Vigouroux M."/>
            <person name="Wessling R."/>
            <person name="Wicker T."/>
            <person name="Panstruga R."/>
        </authorList>
    </citation>
    <scope>NUCLEOTIDE SEQUENCE [LARGE SCALE GENOMIC DNA]</scope>
    <source>
        <strain evidence="2">DH14</strain>
    </source>
</reference>
<evidence type="ECO:0000313" key="3">
    <source>
        <dbReference type="Proteomes" id="UP000015441"/>
    </source>
</evidence>
<feature type="chain" id="PRO_5004107804" evidence="1">
    <location>
        <begin position="22"/>
        <end position="136"/>
    </location>
</feature>
<dbReference type="HOGENOM" id="CLU_1875086_0_0_1"/>
<dbReference type="InParanoid" id="N1JRE0"/>
<feature type="signal peptide" evidence="1">
    <location>
        <begin position="1"/>
        <end position="21"/>
    </location>
</feature>
<evidence type="ECO:0000256" key="1">
    <source>
        <dbReference type="SAM" id="SignalP"/>
    </source>
</evidence>
<keyword evidence="3" id="KW-1185">Reference proteome</keyword>